<feature type="region of interest" description="Disordered" evidence="1">
    <location>
        <begin position="1"/>
        <end position="42"/>
    </location>
</feature>
<dbReference type="RefSeq" id="WP_256532731.1">
    <property type="nucleotide sequence ID" value="NZ_CP101824.1"/>
</dbReference>
<dbReference type="EMBL" id="JBHSAQ010000009">
    <property type="protein sequence ID" value="MFC3958899.1"/>
    <property type="molecule type" value="Genomic_DNA"/>
</dbReference>
<keyword evidence="3" id="KW-1185">Reference proteome</keyword>
<proteinExistence type="predicted"/>
<dbReference type="GeneID" id="73901837"/>
<organism evidence="2 3">
    <name type="scientific">Halovivax cerinus</name>
    <dbReference type="NCBI Taxonomy" id="1487865"/>
    <lineage>
        <taxon>Archaea</taxon>
        <taxon>Methanobacteriati</taxon>
        <taxon>Methanobacteriota</taxon>
        <taxon>Stenosarchaea group</taxon>
        <taxon>Halobacteria</taxon>
        <taxon>Halobacteriales</taxon>
        <taxon>Natrialbaceae</taxon>
        <taxon>Halovivax</taxon>
    </lineage>
</organism>
<accession>A0ABD5NP39</accession>
<gene>
    <name evidence="2" type="ORF">ACFOUR_11055</name>
</gene>
<dbReference type="Proteomes" id="UP001595846">
    <property type="component" value="Unassembled WGS sequence"/>
</dbReference>
<reference evidence="2 3" key="1">
    <citation type="journal article" date="2019" name="Int. J. Syst. Evol. Microbiol.">
        <title>The Global Catalogue of Microorganisms (GCM) 10K type strain sequencing project: providing services to taxonomists for standard genome sequencing and annotation.</title>
        <authorList>
            <consortium name="The Broad Institute Genomics Platform"/>
            <consortium name="The Broad Institute Genome Sequencing Center for Infectious Disease"/>
            <person name="Wu L."/>
            <person name="Ma J."/>
        </authorList>
    </citation>
    <scope>NUCLEOTIDE SEQUENCE [LARGE SCALE GENOMIC DNA]</scope>
    <source>
        <strain evidence="2 3">IBRC-M 10256</strain>
    </source>
</reference>
<sequence length="42" mass="4434">MTGFVLASSLYDVETRTSVPHPASEESPEDRDQVDGPGGDLA</sequence>
<comment type="caution">
    <text evidence="2">The sequence shown here is derived from an EMBL/GenBank/DDBJ whole genome shotgun (WGS) entry which is preliminary data.</text>
</comment>
<evidence type="ECO:0000313" key="2">
    <source>
        <dbReference type="EMBL" id="MFC3958899.1"/>
    </source>
</evidence>
<evidence type="ECO:0000256" key="1">
    <source>
        <dbReference type="SAM" id="MobiDB-lite"/>
    </source>
</evidence>
<protein>
    <submittedName>
        <fullName evidence="2">Uncharacterized protein</fullName>
    </submittedName>
</protein>
<evidence type="ECO:0000313" key="3">
    <source>
        <dbReference type="Proteomes" id="UP001595846"/>
    </source>
</evidence>
<name>A0ABD5NP39_9EURY</name>
<dbReference type="AlphaFoldDB" id="A0ABD5NP39"/>